<dbReference type="Proteomes" id="UP000309997">
    <property type="component" value="Unassembled WGS sequence"/>
</dbReference>
<keyword evidence="2" id="KW-1185">Reference proteome</keyword>
<accession>A0ACC4APQ7</accession>
<evidence type="ECO:0000313" key="2">
    <source>
        <dbReference type="Proteomes" id="UP000309997"/>
    </source>
</evidence>
<proteinExistence type="predicted"/>
<gene>
    <name evidence="1" type="ORF">D5086_030836</name>
</gene>
<protein>
    <submittedName>
        <fullName evidence="1">Uncharacterized protein</fullName>
    </submittedName>
</protein>
<name>A0ACC4APQ7_POPAL</name>
<organism evidence="1 2">
    <name type="scientific">Populus alba</name>
    <name type="common">White poplar</name>
    <dbReference type="NCBI Taxonomy" id="43335"/>
    <lineage>
        <taxon>Eukaryota</taxon>
        <taxon>Viridiplantae</taxon>
        <taxon>Streptophyta</taxon>
        <taxon>Embryophyta</taxon>
        <taxon>Tracheophyta</taxon>
        <taxon>Spermatophyta</taxon>
        <taxon>Magnoliopsida</taxon>
        <taxon>eudicotyledons</taxon>
        <taxon>Gunneridae</taxon>
        <taxon>Pentapetalae</taxon>
        <taxon>rosids</taxon>
        <taxon>fabids</taxon>
        <taxon>Malpighiales</taxon>
        <taxon>Salicaceae</taxon>
        <taxon>Saliceae</taxon>
        <taxon>Populus</taxon>
    </lineage>
</organism>
<evidence type="ECO:0000313" key="1">
    <source>
        <dbReference type="EMBL" id="KAL3568185.1"/>
    </source>
</evidence>
<reference evidence="1 2" key="1">
    <citation type="journal article" date="2024" name="Plant Biotechnol. J.">
        <title>Genome and CRISPR/Cas9 system of a widespread forest tree (Populus alba) in the world.</title>
        <authorList>
            <person name="Liu Y.J."/>
            <person name="Jiang P.F."/>
            <person name="Han X.M."/>
            <person name="Li X.Y."/>
            <person name="Wang H.M."/>
            <person name="Wang Y.J."/>
            <person name="Wang X.X."/>
            <person name="Zeng Q.Y."/>
        </authorList>
    </citation>
    <scope>NUCLEOTIDE SEQUENCE [LARGE SCALE GENOMIC DNA]</scope>
    <source>
        <strain evidence="2">cv. PAL-ZL1</strain>
    </source>
</reference>
<comment type="caution">
    <text evidence="1">The sequence shown here is derived from an EMBL/GenBank/DDBJ whole genome shotgun (WGS) entry which is preliminary data.</text>
</comment>
<dbReference type="EMBL" id="RCHU02000017">
    <property type="protein sequence ID" value="KAL3568185.1"/>
    <property type="molecule type" value="Genomic_DNA"/>
</dbReference>
<sequence>MIQNHGMQMLGLRKVAKKYGVIQCDPIVLKGLEKTALDTLGNTKWSVNKRVLSVLDRIWSNGCCLADLVDHSDVPLPERPETEFLNFPSFEMICK</sequence>